<reference evidence="2 3" key="1">
    <citation type="submission" date="2018-03" db="EMBL/GenBank/DDBJ databases">
        <title>Bacteriophage NCPPB3778 and a type I-E CRISPR drive the evolution of the US Biological Select Agent, Rathayibacter toxicus.</title>
        <authorList>
            <person name="Davis E.W.II."/>
            <person name="Tabima J.F."/>
            <person name="Weisberg A.J."/>
            <person name="Dantas Lopes L."/>
            <person name="Wiseman M.S."/>
            <person name="Wiseman M.S."/>
            <person name="Pupko T."/>
            <person name="Belcher M.S."/>
            <person name="Sechler A.J."/>
            <person name="Tancos M.A."/>
            <person name="Schroeder B.K."/>
            <person name="Murray T.D."/>
            <person name="Luster D.G."/>
            <person name="Schneider W.L."/>
            <person name="Rogers E."/>
            <person name="Andreote F.D."/>
            <person name="Grunwald N.J."/>
            <person name="Putnam M.L."/>
            <person name="Chang J.H."/>
        </authorList>
    </citation>
    <scope>NUCLEOTIDE SEQUENCE [LARGE SCALE GENOMIC DNA]</scope>
    <source>
        <strain evidence="2 3">DSM 15932</strain>
    </source>
</reference>
<dbReference type="Pfam" id="PF09643">
    <property type="entry name" value="YopX"/>
    <property type="match status" value="1"/>
</dbReference>
<feature type="domain" description="YopX protein" evidence="1">
    <location>
        <begin position="6"/>
        <end position="147"/>
    </location>
</feature>
<evidence type="ECO:0000313" key="3">
    <source>
        <dbReference type="Proteomes" id="UP000285317"/>
    </source>
</evidence>
<dbReference type="InterPro" id="IPR019096">
    <property type="entry name" value="YopX_protein"/>
</dbReference>
<organism evidence="2 3">
    <name type="scientific">Rathayibacter festucae DSM 15932</name>
    <dbReference type="NCBI Taxonomy" id="1328866"/>
    <lineage>
        <taxon>Bacteria</taxon>
        <taxon>Bacillati</taxon>
        <taxon>Actinomycetota</taxon>
        <taxon>Actinomycetes</taxon>
        <taxon>Micrococcales</taxon>
        <taxon>Microbacteriaceae</taxon>
        <taxon>Rathayibacter</taxon>
    </lineage>
</organism>
<evidence type="ECO:0000259" key="1">
    <source>
        <dbReference type="Pfam" id="PF09643"/>
    </source>
</evidence>
<protein>
    <recommendedName>
        <fullName evidence="1">YopX protein domain-containing protein</fullName>
    </recommendedName>
</protein>
<dbReference type="InterPro" id="IPR010024">
    <property type="entry name" value="CHP16711"/>
</dbReference>
<dbReference type="Proteomes" id="UP000285317">
    <property type="component" value="Chromosome"/>
</dbReference>
<dbReference type="NCBIfam" id="TIGR01671">
    <property type="entry name" value="phage_TIGR01671"/>
    <property type="match status" value="1"/>
</dbReference>
<dbReference type="RefSeq" id="WP_127886367.1">
    <property type="nucleotide sequence ID" value="NZ_CP028137.1"/>
</dbReference>
<dbReference type="Gene3D" id="2.30.30.290">
    <property type="entry name" value="YopX-like domains"/>
    <property type="match status" value="1"/>
</dbReference>
<accession>A0A3Q9UXF0</accession>
<dbReference type="EMBL" id="CP028137">
    <property type="protein sequence ID" value="AZZ51415.1"/>
    <property type="molecule type" value="Genomic_DNA"/>
</dbReference>
<name>A0A3Q9UXF0_9MICO</name>
<dbReference type="AlphaFoldDB" id="A0A3Q9UXF0"/>
<dbReference type="KEGG" id="rfs:C1I64_04735"/>
<proteinExistence type="predicted"/>
<gene>
    <name evidence="2" type="ORF">C1I64_04735</name>
</gene>
<dbReference type="SUPFAM" id="SSF159006">
    <property type="entry name" value="YopX-like"/>
    <property type="match status" value="1"/>
</dbReference>
<dbReference type="InterPro" id="IPR023385">
    <property type="entry name" value="YopX-like_C"/>
</dbReference>
<sequence>MSREIKFRFWDGTSGNMCMAYTAEDGYITYSSGWKLSMMQAIKEGNATEGYDAPKALMQFTGLQDKNGVEIYEGDILLGGYNAVYDFARWSVSFRDGRYQTDCVALHLKDDGFRDISHGGYSNPYLDGKTCASLEVIGNIHENPDLIG</sequence>
<evidence type="ECO:0000313" key="2">
    <source>
        <dbReference type="EMBL" id="AZZ51415.1"/>
    </source>
</evidence>